<sequence>MYTATLTDTKLAPFSIDFLADGQTINGEHFVWDLVKLSDRTFHILHQNRSYTAEVIELNATEKTVNLKINGHIHQVKLKDRFDLLLEKMGMSTLASTKINELKAPMPGLIVGISVQPGDVVSKGDSLLILEAMKMENMLKAPGDATIKTIRVGKGDRVEKGQVLVEFA</sequence>
<reference evidence="3 4" key="1">
    <citation type="submission" date="2018-06" db="EMBL/GenBank/DDBJ databases">
        <title>Spirosoma sp. HMF3257 Genome sequencing and assembly.</title>
        <authorList>
            <person name="Kang H."/>
            <person name="Cha I."/>
            <person name="Kim H."/>
            <person name="Kang J."/>
            <person name="Joh K."/>
        </authorList>
    </citation>
    <scope>NUCLEOTIDE SEQUENCE [LARGE SCALE GENOMIC DNA]</scope>
    <source>
        <strain evidence="3 4">HMF3257</strain>
    </source>
</reference>
<dbReference type="CDD" id="cd06850">
    <property type="entry name" value="biotinyl_domain"/>
    <property type="match status" value="1"/>
</dbReference>
<dbReference type="InterPro" id="IPR001882">
    <property type="entry name" value="Biotin_BS"/>
</dbReference>
<dbReference type="AlphaFoldDB" id="A0A327NHE8"/>
<name>A0A327NHE8_9BACT</name>
<dbReference type="PANTHER" id="PTHR45266">
    <property type="entry name" value="OXALOACETATE DECARBOXYLASE ALPHA CHAIN"/>
    <property type="match status" value="1"/>
</dbReference>
<evidence type="ECO:0000259" key="2">
    <source>
        <dbReference type="PROSITE" id="PS50968"/>
    </source>
</evidence>
<dbReference type="PROSITE" id="PS50968">
    <property type="entry name" value="BIOTINYL_LIPOYL"/>
    <property type="match status" value="1"/>
</dbReference>
<keyword evidence="4" id="KW-1185">Reference proteome</keyword>
<evidence type="ECO:0000313" key="4">
    <source>
        <dbReference type="Proteomes" id="UP000249016"/>
    </source>
</evidence>
<dbReference type="SUPFAM" id="SSF51230">
    <property type="entry name" value="Single hybrid motif"/>
    <property type="match status" value="1"/>
</dbReference>
<dbReference type="InterPro" id="IPR011053">
    <property type="entry name" value="Single_hybrid_motif"/>
</dbReference>
<organism evidence="3 4">
    <name type="scientific">Spirosoma telluris</name>
    <dbReference type="NCBI Taxonomy" id="2183553"/>
    <lineage>
        <taxon>Bacteria</taxon>
        <taxon>Pseudomonadati</taxon>
        <taxon>Bacteroidota</taxon>
        <taxon>Cytophagia</taxon>
        <taxon>Cytophagales</taxon>
        <taxon>Cytophagaceae</taxon>
        <taxon>Spirosoma</taxon>
    </lineage>
</organism>
<dbReference type="PROSITE" id="PS00188">
    <property type="entry name" value="BIOTIN"/>
    <property type="match status" value="1"/>
</dbReference>
<dbReference type="InterPro" id="IPR050709">
    <property type="entry name" value="Biotin_Carboxyl_Carrier/Decarb"/>
</dbReference>
<dbReference type="RefSeq" id="WP_111340613.1">
    <property type="nucleotide sequence ID" value="NZ_QLII01000001.1"/>
</dbReference>
<gene>
    <name evidence="3" type="ORF">HMF3257_03720</name>
</gene>
<evidence type="ECO:0000313" key="3">
    <source>
        <dbReference type="EMBL" id="RAI73739.1"/>
    </source>
</evidence>
<dbReference type="InterPro" id="IPR000089">
    <property type="entry name" value="Biotin_lipoyl"/>
</dbReference>
<dbReference type="Proteomes" id="UP000249016">
    <property type="component" value="Unassembled WGS sequence"/>
</dbReference>
<dbReference type="Pfam" id="PF00364">
    <property type="entry name" value="Biotin_lipoyl"/>
    <property type="match status" value="1"/>
</dbReference>
<evidence type="ECO:0000256" key="1">
    <source>
        <dbReference type="ARBA" id="ARBA00023267"/>
    </source>
</evidence>
<dbReference type="Gene3D" id="2.40.50.100">
    <property type="match status" value="1"/>
</dbReference>
<feature type="domain" description="Lipoyl-binding" evidence="2">
    <location>
        <begin position="86"/>
        <end position="168"/>
    </location>
</feature>
<dbReference type="FunFam" id="2.40.50.100:FF:000003">
    <property type="entry name" value="Acetyl-CoA carboxylase biotin carboxyl carrier protein"/>
    <property type="match status" value="1"/>
</dbReference>
<dbReference type="OrthoDB" id="9812676at2"/>
<dbReference type="PANTHER" id="PTHR45266:SF3">
    <property type="entry name" value="OXALOACETATE DECARBOXYLASE ALPHA CHAIN"/>
    <property type="match status" value="1"/>
</dbReference>
<accession>A0A327NHE8</accession>
<protein>
    <submittedName>
        <fullName evidence="3">Acetyl-CoA carboxylase biotin carboxyl carrier protein subunit</fullName>
    </submittedName>
</protein>
<comment type="caution">
    <text evidence="3">The sequence shown here is derived from an EMBL/GenBank/DDBJ whole genome shotgun (WGS) entry which is preliminary data.</text>
</comment>
<keyword evidence="1" id="KW-0092">Biotin</keyword>
<dbReference type="EMBL" id="QLII01000001">
    <property type="protein sequence ID" value="RAI73739.1"/>
    <property type="molecule type" value="Genomic_DNA"/>
</dbReference>
<proteinExistence type="predicted"/>